<name>A0A0D6DWR0_9LACT</name>
<dbReference type="InterPro" id="IPR037401">
    <property type="entry name" value="SnoaL-like"/>
</dbReference>
<dbReference type="SUPFAM" id="SSF54427">
    <property type="entry name" value="NTF2-like"/>
    <property type="match status" value="1"/>
</dbReference>
<feature type="domain" description="SnoaL-like" evidence="1">
    <location>
        <begin position="18"/>
        <end position="122"/>
    </location>
</feature>
<evidence type="ECO:0000313" key="3">
    <source>
        <dbReference type="Proteomes" id="UP000033166"/>
    </source>
</evidence>
<dbReference type="RefSeq" id="WP_047915344.1">
    <property type="nucleotide sequence ID" value="NZ_LN774769.1"/>
</dbReference>
<sequence>MQPIKQIEHDIKVIIDTCDQLIHTEKFDDLINFYTEDAILVIKPEMIARGREQIKSAFIKIAAYFDNSIKPTEGQMLYLVTGDTVLVLAQTFLEASQTATDKSDYAMERRATYIFRKVDGKWLCAIDNSYGTSLLDSL</sequence>
<dbReference type="AlphaFoldDB" id="A0A0D6DWR0"/>
<dbReference type="EMBL" id="LN774769">
    <property type="protein sequence ID" value="CEN28162.1"/>
    <property type="molecule type" value="Genomic_DNA"/>
</dbReference>
<evidence type="ECO:0000259" key="1">
    <source>
        <dbReference type="Pfam" id="PF13474"/>
    </source>
</evidence>
<dbReference type="HOGENOM" id="CLU_137417_1_0_9"/>
<dbReference type="STRING" id="1364.LP2241_20525"/>
<dbReference type="KEGG" id="lpk:LACPI_0962"/>
<protein>
    <submittedName>
        <fullName evidence="2">Putative ketosteroid isomerase homolog</fullName>
    </submittedName>
</protein>
<keyword evidence="2" id="KW-0413">Isomerase</keyword>
<reference evidence="3" key="1">
    <citation type="submission" date="2015-01" db="EMBL/GenBank/DDBJ databases">
        <authorList>
            <person name="Andreevskaya M."/>
        </authorList>
    </citation>
    <scope>NUCLEOTIDE SEQUENCE [LARGE SCALE GENOMIC DNA]</scope>
    <source>
        <strain evidence="3">MKFS47</strain>
    </source>
</reference>
<gene>
    <name evidence="2" type="ORF">LACPI_0962</name>
</gene>
<dbReference type="Pfam" id="PF13474">
    <property type="entry name" value="SnoaL_3"/>
    <property type="match status" value="1"/>
</dbReference>
<accession>A0A0D6DWR0</accession>
<dbReference type="Proteomes" id="UP000033166">
    <property type="component" value="Chromosome I"/>
</dbReference>
<dbReference type="InterPro" id="IPR032710">
    <property type="entry name" value="NTF2-like_dom_sf"/>
</dbReference>
<organism evidence="2 3">
    <name type="scientific">Pseudolactococcus piscium MKFS47</name>
    <dbReference type="NCBI Taxonomy" id="297352"/>
    <lineage>
        <taxon>Bacteria</taxon>
        <taxon>Bacillati</taxon>
        <taxon>Bacillota</taxon>
        <taxon>Bacilli</taxon>
        <taxon>Lactobacillales</taxon>
        <taxon>Streptococcaceae</taxon>
        <taxon>Pseudolactococcus</taxon>
    </lineage>
</organism>
<dbReference type="GO" id="GO:0016853">
    <property type="term" value="F:isomerase activity"/>
    <property type="evidence" value="ECO:0007669"/>
    <property type="project" value="UniProtKB-KW"/>
</dbReference>
<evidence type="ECO:0000313" key="2">
    <source>
        <dbReference type="EMBL" id="CEN28162.1"/>
    </source>
</evidence>
<proteinExistence type="predicted"/>
<dbReference type="Gene3D" id="3.10.450.50">
    <property type="match status" value="1"/>
</dbReference>